<protein>
    <recommendedName>
        <fullName evidence="1">DUF4136 domain-containing protein</fullName>
    </recommendedName>
</protein>
<organism evidence="2 3">
    <name type="scientific">Colwellia psychrerythraea</name>
    <name type="common">Vibrio psychroerythus</name>
    <dbReference type="NCBI Taxonomy" id="28229"/>
    <lineage>
        <taxon>Bacteria</taxon>
        <taxon>Pseudomonadati</taxon>
        <taxon>Pseudomonadota</taxon>
        <taxon>Gammaproteobacteria</taxon>
        <taxon>Alteromonadales</taxon>
        <taxon>Colwelliaceae</taxon>
        <taxon>Colwellia</taxon>
    </lineage>
</organism>
<evidence type="ECO:0000313" key="3">
    <source>
        <dbReference type="Proteomes" id="UP000243053"/>
    </source>
</evidence>
<dbReference type="Pfam" id="PF13590">
    <property type="entry name" value="DUF4136"/>
    <property type="match status" value="1"/>
</dbReference>
<dbReference type="InterPro" id="IPR025411">
    <property type="entry name" value="DUF4136"/>
</dbReference>
<accession>A0A1Y5EGP2</accession>
<proteinExistence type="predicted"/>
<evidence type="ECO:0000259" key="1">
    <source>
        <dbReference type="Pfam" id="PF13590"/>
    </source>
</evidence>
<dbReference type="Proteomes" id="UP000243053">
    <property type="component" value="Unassembled WGS sequence"/>
</dbReference>
<feature type="domain" description="DUF4136" evidence="1">
    <location>
        <begin position="31"/>
        <end position="184"/>
    </location>
</feature>
<sequence length="185" mass="21503">MGLTLPIKLLLLYLFVLNLSSCSSMNNPVVYHTSFDFSQVKKYSFYQNHSKFFDSQSLSHAQRNRIEIAIEKSLNAQAFIYSDIDNADIIVTYYLVKGKRQDYKDYNKAVLFCPHCLKANTWQQENDEWSTYPGGLIIDLVDPKRNRSVWRSIYPLKFEAKDNSTTQNEKIMTAVDIMLTQYPGN</sequence>
<dbReference type="AlphaFoldDB" id="A0A1Y5EGP2"/>
<dbReference type="Gene3D" id="3.30.160.670">
    <property type="match status" value="1"/>
</dbReference>
<gene>
    <name evidence="2" type="ORF">A9Q75_11090</name>
</gene>
<dbReference type="EMBL" id="MAAF01000065">
    <property type="protein sequence ID" value="OUR80125.1"/>
    <property type="molecule type" value="Genomic_DNA"/>
</dbReference>
<reference evidence="3" key="1">
    <citation type="journal article" date="2017" name="Proc. Natl. Acad. Sci. U.S.A.">
        <title>Simulation of Deepwater Horizon oil plume reveals substrate specialization within a complex community of hydrocarbon degraders.</title>
        <authorList>
            <person name="Hu P."/>
            <person name="Dubinsky E.A."/>
            <person name="Probst A.J."/>
            <person name="Wang J."/>
            <person name="Sieber C.M.K."/>
            <person name="Tom L.M."/>
            <person name="Gardinali P."/>
            <person name="Banfield J.F."/>
            <person name="Atlas R.M."/>
            <person name="Andersen G.L."/>
        </authorList>
    </citation>
    <scope>NUCLEOTIDE SEQUENCE [LARGE SCALE GENOMIC DNA]</scope>
</reference>
<evidence type="ECO:0000313" key="2">
    <source>
        <dbReference type="EMBL" id="OUR80125.1"/>
    </source>
</evidence>
<name>A0A1Y5EGP2_COLPS</name>
<comment type="caution">
    <text evidence="2">The sequence shown here is derived from an EMBL/GenBank/DDBJ whole genome shotgun (WGS) entry which is preliminary data.</text>
</comment>